<dbReference type="Proteomes" id="UP000717996">
    <property type="component" value="Unassembled WGS sequence"/>
</dbReference>
<dbReference type="EMBL" id="JAANIT010001264">
    <property type="protein sequence ID" value="KAG1541256.1"/>
    <property type="molecule type" value="Genomic_DNA"/>
</dbReference>
<evidence type="ECO:0000313" key="1">
    <source>
        <dbReference type="EMBL" id="KAG1541256.1"/>
    </source>
</evidence>
<evidence type="ECO:0000313" key="2">
    <source>
        <dbReference type="Proteomes" id="UP000717996"/>
    </source>
</evidence>
<accession>A0A9P6Y7N2</accession>
<sequence>MAFLQHRFSKQEVFDKEILSLLCFSSLQSNLFLQSIWLSPLISGFNFPRSIHPGLTSLARLSPPVKALADADDVIAFLKSPTELQDLLQLVSLYGRASNAKLNHHKTLAVSLSGEEQLEWRTVLNANRILQWYDNKESTTAIYLGYPLTNSI</sequence>
<comment type="caution">
    <text evidence="1">The sequence shown here is derived from an EMBL/GenBank/DDBJ whole genome shotgun (WGS) entry which is preliminary data.</text>
</comment>
<protein>
    <recommendedName>
        <fullName evidence="3">Reverse transcriptase domain-containing protein</fullName>
    </recommendedName>
</protein>
<reference evidence="1" key="1">
    <citation type="journal article" date="2020" name="Microb. Genom.">
        <title>Genetic diversity of clinical and environmental Mucorales isolates obtained from an investigation of mucormycosis cases among solid organ transplant recipients.</title>
        <authorList>
            <person name="Nguyen M.H."/>
            <person name="Kaul D."/>
            <person name="Muto C."/>
            <person name="Cheng S.J."/>
            <person name="Richter R.A."/>
            <person name="Bruno V.M."/>
            <person name="Liu G."/>
            <person name="Beyhan S."/>
            <person name="Sundermann A.J."/>
            <person name="Mounaud S."/>
            <person name="Pasculle A.W."/>
            <person name="Nierman W.C."/>
            <person name="Driscoll E."/>
            <person name="Cumbie R."/>
            <person name="Clancy C.J."/>
            <person name="Dupont C.L."/>
        </authorList>
    </citation>
    <scope>NUCLEOTIDE SEQUENCE</scope>
    <source>
        <strain evidence="1">GL16</strain>
    </source>
</reference>
<gene>
    <name evidence="1" type="ORF">G6F51_008008</name>
</gene>
<dbReference type="OrthoDB" id="2287314at2759"/>
<evidence type="ECO:0008006" key="3">
    <source>
        <dbReference type="Google" id="ProtNLM"/>
    </source>
</evidence>
<name>A0A9P6Y7N2_RHIOR</name>
<proteinExistence type="predicted"/>
<organism evidence="1 2">
    <name type="scientific">Rhizopus oryzae</name>
    <name type="common">Mucormycosis agent</name>
    <name type="synonym">Rhizopus arrhizus var. delemar</name>
    <dbReference type="NCBI Taxonomy" id="64495"/>
    <lineage>
        <taxon>Eukaryota</taxon>
        <taxon>Fungi</taxon>
        <taxon>Fungi incertae sedis</taxon>
        <taxon>Mucoromycota</taxon>
        <taxon>Mucoromycotina</taxon>
        <taxon>Mucoromycetes</taxon>
        <taxon>Mucorales</taxon>
        <taxon>Mucorineae</taxon>
        <taxon>Rhizopodaceae</taxon>
        <taxon>Rhizopus</taxon>
    </lineage>
</organism>
<dbReference type="AlphaFoldDB" id="A0A9P6Y7N2"/>